<dbReference type="SUPFAM" id="SSF53335">
    <property type="entry name" value="S-adenosyl-L-methionine-dependent methyltransferases"/>
    <property type="match status" value="1"/>
</dbReference>
<dbReference type="EC" id="2.1.1.72" evidence="1"/>
<accession>A0A840ESD0</accession>
<reference evidence="3 4" key="1">
    <citation type="submission" date="2020-08" db="EMBL/GenBank/DDBJ databases">
        <title>Genomic Encyclopedia of Type Strains, Phase IV (KMG-IV): sequencing the most valuable type-strain genomes for metagenomic binning, comparative biology and taxonomic classification.</title>
        <authorList>
            <person name="Goeker M."/>
        </authorList>
    </citation>
    <scope>NUCLEOTIDE SEQUENCE [LARGE SCALE GENOMIC DNA]</scope>
    <source>
        <strain evidence="3 4">DSM 29568</strain>
    </source>
</reference>
<comment type="caution">
    <text evidence="3">The sequence shown here is derived from an EMBL/GenBank/DDBJ whole genome shotgun (WGS) entry which is preliminary data.</text>
</comment>
<dbReference type="Gene3D" id="1.10.1020.10">
    <property type="entry name" value="Adenine-specific Methyltransferase, Domain 2"/>
    <property type="match status" value="1"/>
</dbReference>
<dbReference type="EMBL" id="JACIFO010000001">
    <property type="protein sequence ID" value="MBB4117847.1"/>
    <property type="molecule type" value="Genomic_DNA"/>
</dbReference>
<dbReference type="RefSeq" id="WP_183475504.1">
    <property type="nucleotide sequence ID" value="NZ_JACIFO010000001.1"/>
</dbReference>
<proteinExistence type="predicted"/>
<comment type="catalytic activity">
    <reaction evidence="2">
        <text>a 2'-deoxyadenosine in DNA + S-adenosyl-L-methionine = an N(6)-methyl-2'-deoxyadenosine in DNA + S-adenosyl-L-homocysteine + H(+)</text>
        <dbReference type="Rhea" id="RHEA:15197"/>
        <dbReference type="Rhea" id="RHEA-COMP:12418"/>
        <dbReference type="Rhea" id="RHEA-COMP:12419"/>
        <dbReference type="ChEBI" id="CHEBI:15378"/>
        <dbReference type="ChEBI" id="CHEBI:57856"/>
        <dbReference type="ChEBI" id="CHEBI:59789"/>
        <dbReference type="ChEBI" id="CHEBI:90615"/>
        <dbReference type="ChEBI" id="CHEBI:90616"/>
        <dbReference type="EC" id="2.1.1.72"/>
    </reaction>
</comment>
<gene>
    <name evidence="3" type="ORF">GGR32_000119</name>
</gene>
<dbReference type="Proteomes" id="UP000553034">
    <property type="component" value="Unassembled WGS sequence"/>
</dbReference>
<dbReference type="AlphaFoldDB" id="A0A840ESD0"/>
<dbReference type="Gene3D" id="3.40.50.150">
    <property type="entry name" value="Vaccinia Virus protein VP39"/>
    <property type="match status" value="1"/>
</dbReference>
<name>A0A840ESD0_9FLAO</name>
<keyword evidence="4" id="KW-1185">Reference proteome</keyword>
<sequence>MKKKIVKTAPLPFQGQKRNFVNQYAEALKAFPSDAIYVDLFGGSGLLSRVTKNVYPEARVIYNDYDNFSKRLKAIPETNVLLAELRQLVTHIESKTKISNQVKTAILKVVKTHENDFGYVDYVTLSSSLLFSGKYVGSFEELEKQTMYQRVRKSDITEANEYLNGLEVVHQDFKALYSFYKDYPNVIFVLDPPYLSTDTSSYGNKYWRLRDYLEILSMLDGKKYFYFTSDKSSIVELMDWFETTTLTENPFKYATTATRQNGVNYNSKYNDIMIYKNE</sequence>
<dbReference type="GO" id="GO:0009007">
    <property type="term" value="F:site-specific DNA-methyltransferase (adenine-specific) activity"/>
    <property type="evidence" value="ECO:0007669"/>
    <property type="project" value="InterPro"/>
</dbReference>
<protein>
    <recommendedName>
        <fullName evidence="1">site-specific DNA-methyltransferase (adenine-specific)</fullName>
        <ecNumber evidence="1">2.1.1.72</ecNumber>
    </recommendedName>
</protein>
<organism evidence="3 4">
    <name type="scientific">Mesonia hippocampi</name>
    <dbReference type="NCBI Taxonomy" id="1628250"/>
    <lineage>
        <taxon>Bacteria</taxon>
        <taxon>Pseudomonadati</taxon>
        <taxon>Bacteroidota</taxon>
        <taxon>Flavobacteriia</taxon>
        <taxon>Flavobacteriales</taxon>
        <taxon>Flavobacteriaceae</taxon>
        <taxon>Mesonia</taxon>
    </lineage>
</organism>
<dbReference type="InterPro" id="IPR023095">
    <property type="entry name" value="Ade_MeTrfase_dom_2"/>
</dbReference>
<evidence type="ECO:0000313" key="3">
    <source>
        <dbReference type="EMBL" id="MBB4117847.1"/>
    </source>
</evidence>
<evidence type="ECO:0000313" key="4">
    <source>
        <dbReference type="Proteomes" id="UP000553034"/>
    </source>
</evidence>
<evidence type="ECO:0000256" key="2">
    <source>
        <dbReference type="ARBA" id="ARBA00047942"/>
    </source>
</evidence>
<evidence type="ECO:0000256" key="1">
    <source>
        <dbReference type="ARBA" id="ARBA00011900"/>
    </source>
</evidence>
<dbReference type="InterPro" id="IPR029063">
    <property type="entry name" value="SAM-dependent_MTases_sf"/>
</dbReference>